<dbReference type="Proteomes" id="UP001527866">
    <property type="component" value="Unassembled WGS sequence"/>
</dbReference>
<evidence type="ECO:0000313" key="3">
    <source>
        <dbReference type="Proteomes" id="UP001527866"/>
    </source>
</evidence>
<gene>
    <name evidence="2" type="ORF">O4J56_01940</name>
</gene>
<organism evidence="2 3">
    <name type="scientific">Nocardiopsis endophytica</name>
    <dbReference type="NCBI Taxonomy" id="3018445"/>
    <lineage>
        <taxon>Bacteria</taxon>
        <taxon>Bacillati</taxon>
        <taxon>Actinomycetota</taxon>
        <taxon>Actinomycetes</taxon>
        <taxon>Streptosporangiales</taxon>
        <taxon>Nocardiopsidaceae</taxon>
        <taxon>Nocardiopsis</taxon>
    </lineage>
</organism>
<name>A0ABT4TXG5_9ACTN</name>
<proteinExistence type="predicted"/>
<evidence type="ECO:0000256" key="1">
    <source>
        <dbReference type="SAM" id="MobiDB-lite"/>
    </source>
</evidence>
<protein>
    <submittedName>
        <fullName evidence="2">Uncharacterized protein</fullName>
    </submittedName>
</protein>
<reference evidence="2 3" key="1">
    <citation type="submission" date="2023-01" db="EMBL/GenBank/DDBJ databases">
        <title>Draft genome sequence of Nocardiopsis sp. RSe5-2 isolated from halophytes.</title>
        <authorList>
            <person name="Duangmal K."/>
            <person name="Chantavorakit T."/>
        </authorList>
    </citation>
    <scope>NUCLEOTIDE SEQUENCE [LARGE SCALE GENOMIC DNA]</scope>
    <source>
        <strain evidence="2 3">RSe5-2</strain>
    </source>
</reference>
<evidence type="ECO:0000313" key="2">
    <source>
        <dbReference type="EMBL" id="MDA2809386.1"/>
    </source>
</evidence>
<comment type="caution">
    <text evidence="2">The sequence shown here is derived from an EMBL/GenBank/DDBJ whole genome shotgun (WGS) entry which is preliminary data.</text>
</comment>
<dbReference type="RefSeq" id="WP_270683292.1">
    <property type="nucleotide sequence ID" value="NZ_JAQFWQ010000003.1"/>
</dbReference>
<keyword evidence="3" id="KW-1185">Reference proteome</keyword>
<accession>A0ABT4TXG5</accession>
<dbReference type="EMBL" id="JAQFWQ010000003">
    <property type="protein sequence ID" value="MDA2809386.1"/>
    <property type="molecule type" value="Genomic_DNA"/>
</dbReference>
<feature type="region of interest" description="Disordered" evidence="1">
    <location>
        <begin position="1"/>
        <end position="20"/>
    </location>
</feature>
<sequence>MVSTVEGAAPAPAGRGLESGRAEASAWLLLKILRHRGITVEERARERIVSCTDVDTLDAWGDLALRVSSSEELFA</sequence>